<keyword evidence="5 6" id="KW-0472">Membrane</keyword>
<dbReference type="PANTHER" id="PTHR10057">
    <property type="entry name" value="PERIPHERAL-TYPE BENZODIAZEPINE RECEPTOR"/>
    <property type="match status" value="1"/>
</dbReference>
<feature type="transmembrane region" description="Helical" evidence="6">
    <location>
        <begin position="87"/>
        <end position="109"/>
    </location>
</feature>
<evidence type="ECO:0000256" key="3">
    <source>
        <dbReference type="ARBA" id="ARBA00022692"/>
    </source>
</evidence>
<dbReference type="GO" id="GO:0033013">
    <property type="term" value="P:tetrapyrrole metabolic process"/>
    <property type="evidence" value="ECO:0007669"/>
    <property type="project" value="UniProtKB-ARBA"/>
</dbReference>
<dbReference type="FunFam" id="1.20.1260.100:FF:000001">
    <property type="entry name" value="translocator protein 2"/>
    <property type="match status" value="1"/>
</dbReference>
<dbReference type="PIRSF" id="PIRSF005859">
    <property type="entry name" value="PBR"/>
    <property type="match status" value="1"/>
</dbReference>
<feature type="transmembrane region" description="Helical" evidence="6">
    <location>
        <begin position="115"/>
        <end position="134"/>
    </location>
</feature>
<proteinExistence type="inferred from homology"/>
<dbReference type="InterPro" id="IPR004307">
    <property type="entry name" value="TspO_MBR"/>
</dbReference>
<dbReference type="Gene3D" id="1.20.1260.100">
    <property type="entry name" value="TspO/MBR protein"/>
    <property type="match status" value="1"/>
</dbReference>
<protein>
    <submittedName>
        <fullName evidence="7">CrtK protein</fullName>
    </submittedName>
</protein>
<dbReference type="OrthoDB" id="9795496at2"/>
<gene>
    <name evidence="7" type="ORF">A9D12_13985</name>
</gene>
<keyword evidence="8" id="KW-1185">Reference proteome</keyword>
<evidence type="ECO:0000256" key="4">
    <source>
        <dbReference type="ARBA" id="ARBA00022989"/>
    </source>
</evidence>
<feature type="transmembrane region" description="Helical" evidence="6">
    <location>
        <begin position="56"/>
        <end position="80"/>
    </location>
</feature>
<evidence type="ECO:0000256" key="1">
    <source>
        <dbReference type="ARBA" id="ARBA00004141"/>
    </source>
</evidence>
<sequence length="182" mass="19438">MNLLASPAQLRASFLRWALFMVPLILLIGFAAGQLGGPDTPWFAGLEKPAIYPPPVVFGIVWSILFVMIGLALALVASAWGAQGRGIALGVFAVHFIVTQGWSMVFFGLQDMTTALMVLGFGVVSLIVALALIFRVRRTAGLLLLPYLAWLCFASVLNYQFIAENPDGGVNSGNGAATEVRL</sequence>
<keyword evidence="3 6" id="KW-0812">Transmembrane</keyword>
<evidence type="ECO:0000313" key="8">
    <source>
        <dbReference type="Proteomes" id="UP000078263"/>
    </source>
</evidence>
<dbReference type="Pfam" id="PF03073">
    <property type="entry name" value="TspO_MBR"/>
    <property type="match status" value="1"/>
</dbReference>
<feature type="transmembrane region" description="Helical" evidence="6">
    <location>
        <begin position="141"/>
        <end position="162"/>
    </location>
</feature>
<evidence type="ECO:0000256" key="5">
    <source>
        <dbReference type="ARBA" id="ARBA00023136"/>
    </source>
</evidence>
<dbReference type="RefSeq" id="WP_068352984.1">
    <property type="nucleotide sequence ID" value="NZ_CP016033.1"/>
</dbReference>
<organism evidence="7 8">
    <name type="scientific">Erythrobacter neustonensis</name>
    <dbReference type="NCBI Taxonomy" id="1112"/>
    <lineage>
        <taxon>Bacteria</taxon>
        <taxon>Pseudomonadati</taxon>
        <taxon>Pseudomonadota</taxon>
        <taxon>Alphaproteobacteria</taxon>
        <taxon>Sphingomonadales</taxon>
        <taxon>Erythrobacteraceae</taxon>
        <taxon>Erythrobacter/Porphyrobacter group</taxon>
        <taxon>Erythrobacter</taxon>
    </lineage>
</organism>
<dbReference type="KEGG" id="pns:A9D12_13985"/>
<dbReference type="CDD" id="cd15904">
    <property type="entry name" value="TSPO_MBR"/>
    <property type="match status" value="1"/>
</dbReference>
<dbReference type="InterPro" id="IPR038330">
    <property type="entry name" value="TspO/MBR-related_sf"/>
</dbReference>
<accession>A0A192D7Z3</accession>
<feature type="transmembrane region" description="Helical" evidence="6">
    <location>
        <begin position="14"/>
        <end position="36"/>
    </location>
</feature>
<evidence type="ECO:0000313" key="7">
    <source>
        <dbReference type="EMBL" id="ANK13884.1"/>
    </source>
</evidence>
<dbReference type="PANTHER" id="PTHR10057:SF0">
    <property type="entry name" value="TRANSLOCATOR PROTEIN"/>
    <property type="match status" value="1"/>
</dbReference>
<evidence type="ECO:0000256" key="2">
    <source>
        <dbReference type="ARBA" id="ARBA00007524"/>
    </source>
</evidence>
<reference evidence="7 8" key="1">
    <citation type="submission" date="2016-05" db="EMBL/GenBank/DDBJ databases">
        <title>Compelete Genome Sequence of Bacteriochlorophyll-Synthesizing Bacterium Porphyrobacter neustonensis DSM 9434.</title>
        <authorList>
            <person name="Shi X.-L."/>
            <person name="Wu Y.-H."/>
            <person name="Cheng H."/>
            <person name="Xu L."/>
            <person name="Zhang X.-Q."/>
            <person name="Wang C.-S."/>
            <person name="Xu X.-W."/>
        </authorList>
    </citation>
    <scope>NUCLEOTIDE SEQUENCE [LARGE SCALE GENOMIC DNA]</scope>
    <source>
        <strain evidence="7 8">DSM 9434</strain>
    </source>
</reference>
<dbReference type="EMBL" id="CP016033">
    <property type="protein sequence ID" value="ANK13884.1"/>
    <property type="molecule type" value="Genomic_DNA"/>
</dbReference>
<dbReference type="AlphaFoldDB" id="A0A192D7Z3"/>
<name>A0A192D7Z3_9SPHN</name>
<dbReference type="Proteomes" id="UP000078263">
    <property type="component" value="Chromosome"/>
</dbReference>
<evidence type="ECO:0000256" key="6">
    <source>
        <dbReference type="SAM" id="Phobius"/>
    </source>
</evidence>
<comment type="subcellular location">
    <subcellularLocation>
        <location evidence="1">Membrane</location>
        <topology evidence="1">Multi-pass membrane protein</topology>
    </subcellularLocation>
</comment>
<comment type="similarity">
    <text evidence="2">Belongs to the TspO/BZRP family.</text>
</comment>
<keyword evidence="4 6" id="KW-1133">Transmembrane helix</keyword>
<dbReference type="GO" id="GO:0016020">
    <property type="term" value="C:membrane"/>
    <property type="evidence" value="ECO:0007669"/>
    <property type="project" value="UniProtKB-SubCell"/>
</dbReference>
<dbReference type="STRING" id="1112.A9D12_13985"/>